<feature type="transmembrane region" description="Helical" evidence="2">
    <location>
        <begin position="167"/>
        <end position="185"/>
    </location>
</feature>
<dbReference type="Proteomes" id="UP000198815">
    <property type="component" value="Unassembled WGS sequence"/>
</dbReference>
<evidence type="ECO:0000313" key="3">
    <source>
        <dbReference type="EMBL" id="SER55147.1"/>
    </source>
</evidence>
<feature type="compositionally biased region" description="Low complexity" evidence="1">
    <location>
        <begin position="7"/>
        <end position="18"/>
    </location>
</feature>
<feature type="region of interest" description="Disordered" evidence="1">
    <location>
        <begin position="1"/>
        <end position="21"/>
    </location>
</feature>
<protein>
    <recommendedName>
        <fullName evidence="5">DUF2567 domain-containing protein</fullName>
    </recommendedName>
</protein>
<feature type="compositionally biased region" description="Basic and acidic residues" evidence="1">
    <location>
        <begin position="244"/>
        <end position="254"/>
    </location>
</feature>
<accession>A0A1H9Q3V6</accession>
<feature type="transmembrane region" description="Helical" evidence="2">
    <location>
        <begin position="37"/>
        <end position="57"/>
    </location>
</feature>
<dbReference type="STRING" id="64702.SAMN05443377_102116"/>
<sequence>MSTSFDAPARPRAEPVAVHGASAAEPRLTRKRLAARLAMLGITVVVVGVLAAVAWRLTAPAPTITVSGDGTAAVTNRTMAEFFGSDADFMIIGMFAGLGLGALSWHSLKSTGWPVVFAALVAGMLGALVAWRCGLLIGPHDFDERLAMASSGDQVVIDLTLRTPTAWLSWPLGAVLPVLLYSAFGDDRPLLRRPRAVSAGGARRPDSSQESSAAAHRSIRFPSVIGKAGEELSPTAQRSSRGSRPKDRAGRSRH</sequence>
<evidence type="ECO:0000256" key="2">
    <source>
        <dbReference type="SAM" id="Phobius"/>
    </source>
</evidence>
<feature type="region of interest" description="Disordered" evidence="1">
    <location>
        <begin position="196"/>
        <end position="254"/>
    </location>
</feature>
<dbReference type="AlphaFoldDB" id="A0A1H9Q3V6"/>
<keyword evidence="2" id="KW-0812">Transmembrane</keyword>
<keyword evidence="2" id="KW-0472">Membrane</keyword>
<feature type="transmembrane region" description="Helical" evidence="2">
    <location>
        <begin position="115"/>
        <end position="138"/>
    </location>
</feature>
<dbReference type="OrthoDB" id="3831168at2"/>
<evidence type="ECO:0000256" key="1">
    <source>
        <dbReference type="SAM" id="MobiDB-lite"/>
    </source>
</evidence>
<organism evidence="3 4">
    <name type="scientific">Propionibacterium cyclohexanicum</name>
    <dbReference type="NCBI Taxonomy" id="64702"/>
    <lineage>
        <taxon>Bacteria</taxon>
        <taxon>Bacillati</taxon>
        <taxon>Actinomycetota</taxon>
        <taxon>Actinomycetes</taxon>
        <taxon>Propionibacteriales</taxon>
        <taxon>Propionibacteriaceae</taxon>
        <taxon>Propionibacterium</taxon>
    </lineage>
</organism>
<evidence type="ECO:0000313" key="4">
    <source>
        <dbReference type="Proteomes" id="UP000198815"/>
    </source>
</evidence>
<name>A0A1H9Q3V6_9ACTN</name>
<proteinExistence type="predicted"/>
<dbReference type="RefSeq" id="WP_091967075.1">
    <property type="nucleotide sequence ID" value="NZ_FOGZ01000002.1"/>
</dbReference>
<keyword evidence="4" id="KW-1185">Reference proteome</keyword>
<dbReference type="EMBL" id="FOGZ01000002">
    <property type="protein sequence ID" value="SER55147.1"/>
    <property type="molecule type" value="Genomic_DNA"/>
</dbReference>
<keyword evidence="2" id="KW-1133">Transmembrane helix</keyword>
<evidence type="ECO:0008006" key="5">
    <source>
        <dbReference type="Google" id="ProtNLM"/>
    </source>
</evidence>
<gene>
    <name evidence="3" type="ORF">SAMN05443377_102116</name>
</gene>
<feature type="transmembrane region" description="Helical" evidence="2">
    <location>
        <begin position="89"/>
        <end position="108"/>
    </location>
</feature>
<reference evidence="4" key="1">
    <citation type="submission" date="2016-10" db="EMBL/GenBank/DDBJ databases">
        <authorList>
            <person name="Varghese N."/>
            <person name="Submissions S."/>
        </authorList>
    </citation>
    <scope>NUCLEOTIDE SEQUENCE [LARGE SCALE GENOMIC DNA]</scope>
    <source>
        <strain evidence="4">DSM 16859</strain>
    </source>
</reference>